<proteinExistence type="predicted"/>
<keyword evidence="1" id="KW-0732">Signal</keyword>
<evidence type="ECO:0000313" key="2">
    <source>
        <dbReference type="EMBL" id="GLQ29633.1"/>
    </source>
</evidence>
<organism evidence="2 3">
    <name type="scientific">Litoribrevibacter albus</name>
    <dbReference type="NCBI Taxonomy" id="1473156"/>
    <lineage>
        <taxon>Bacteria</taxon>
        <taxon>Pseudomonadati</taxon>
        <taxon>Pseudomonadota</taxon>
        <taxon>Gammaproteobacteria</taxon>
        <taxon>Oceanospirillales</taxon>
        <taxon>Oceanospirillaceae</taxon>
        <taxon>Litoribrevibacter</taxon>
    </lineage>
</organism>
<reference evidence="2" key="2">
    <citation type="submission" date="2023-01" db="EMBL/GenBank/DDBJ databases">
        <title>Draft genome sequence of Litoribrevibacter albus strain NBRC 110071.</title>
        <authorList>
            <person name="Sun Q."/>
            <person name="Mori K."/>
        </authorList>
    </citation>
    <scope>NUCLEOTIDE SEQUENCE</scope>
    <source>
        <strain evidence="2">NBRC 110071</strain>
    </source>
</reference>
<keyword evidence="3" id="KW-1185">Reference proteome</keyword>
<evidence type="ECO:0000313" key="3">
    <source>
        <dbReference type="Proteomes" id="UP001161389"/>
    </source>
</evidence>
<dbReference type="Proteomes" id="UP001161389">
    <property type="component" value="Unassembled WGS sequence"/>
</dbReference>
<accession>A0AA37S7H3</accession>
<reference evidence="2" key="1">
    <citation type="journal article" date="2014" name="Int. J. Syst. Evol. Microbiol.">
        <title>Complete genome sequence of Corynebacterium casei LMG S-19264T (=DSM 44701T), isolated from a smear-ripened cheese.</title>
        <authorList>
            <consortium name="US DOE Joint Genome Institute (JGI-PGF)"/>
            <person name="Walter F."/>
            <person name="Albersmeier A."/>
            <person name="Kalinowski J."/>
            <person name="Ruckert C."/>
        </authorList>
    </citation>
    <scope>NUCLEOTIDE SEQUENCE</scope>
    <source>
        <strain evidence="2">NBRC 110071</strain>
    </source>
</reference>
<feature type="chain" id="PRO_5041419705" description="ABC transporter substrate-binding protein" evidence="1">
    <location>
        <begin position="19"/>
        <end position="196"/>
    </location>
</feature>
<feature type="signal peptide" evidence="1">
    <location>
        <begin position="1"/>
        <end position="18"/>
    </location>
</feature>
<dbReference type="AlphaFoldDB" id="A0AA37S7H3"/>
<gene>
    <name evidence="2" type="ORF">GCM10007876_01110</name>
</gene>
<comment type="caution">
    <text evidence="2">The sequence shown here is derived from an EMBL/GenBank/DDBJ whole genome shotgun (WGS) entry which is preliminary data.</text>
</comment>
<protein>
    <recommendedName>
        <fullName evidence="4">ABC transporter substrate-binding protein</fullName>
    </recommendedName>
</protein>
<sequence length="196" mass="22649">MRQLIFLILFVISCLAYASTNVDDTVTLKSSENTIDKVIYEAQKVAIKYFQSLEIKDYRSLVDVFEKQTIKSKANMVRTRSSLDNPIIALSNEDILINTTKQNMARYDHVDFKYHVLGGVREGQNLVHFTVKQVVTVEGSSRKYRYITLTLNNYSGSWKVEPRRKIASALYNKLYGSYKGSKEREPEDLVAFKLLW</sequence>
<evidence type="ECO:0008006" key="4">
    <source>
        <dbReference type="Google" id="ProtNLM"/>
    </source>
</evidence>
<evidence type="ECO:0000256" key="1">
    <source>
        <dbReference type="SAM" id="SignalP"/>
    </source>
</evidence>
<name>A0AA37S7H3_9GAMM</name>
<dbReference type="RefSeq" id="WP_284377506.1">
    <property type="nucleotide sequence ID" value="NZ_BSNM01000002.1"/>
</dbReference>
<dbReference type="EMBL" id="BSNM01000002">
    <property type="protein sequence ID" value="GLQ29633.1"/>
    <property type="molecule type" value="Genomic_DNA"/>
</dbReference>